<organism evidence="2">
    <name type="scientific">freshwater metagenome</name>
    <dbReference type="NCBI Taxonomy" id="449393"/>
    <lineage>
        <taxon>unclassified sequences</taxon>
        <taxon>metagenomes</taxon>
        <taxon>ecological metagenomes</taxon>
    </lineage>
</organism>
<protein>
    <submittedName>
        <fullName evidence="2">Unannotated protein</fullName>
    </submittedName>
</protein>
<name>A0A6J6ATF6_9ZZZZ</name>
<dbReference type="AlphaFoldDB" id="A0A6J6ATF6"/>
<gene>
    <name evidence="2" type="ORF">UFOPK1358_00106</name>
</gene>
<evidence type="ECO:0000313" key="2">
    <source>
        <dbReference type="EMBL" id="CAB4529901.1"/>
    </source>
</evidence>
<evidence type="ECO:0000259" key="1">
    <source>
        <dbReference type="Pfam" id="PF20208"/>
    </source>
</evidence>
<proteinExistence type="predicted"/>
<dbReference type="Pfam" id="PF20208">
    <property type="entry name" value="ARPP-1"/>
    <property type="match status" value="1"/>
</dbReference>
<dbReference type="InterPro" id="IPR046699">
    <property type="entry name" value="ARPP-1"/>
</dbReference>
<feature type="domain" description="ARG and Rhodanese-Phosphatase-superfamily-associated" evidence="1">
    <location>
        <begin position="23"/>
        <end position="318"/>
    </location>
</feature>
<sequence>MTTSAQHTAGPSAGPVLALEHASLGAPITRAGVTLFPVYLFQPLSTPVVTGLPDSIAVKEAESESVPTLSVTSMIDQVFLLVEGETVKGGLQTRSLNVSVLVPPRASLDIPVSCIESGRWGGSRNFTGSAGHVSRRVRRAKSAGVEQSLRHTGHKTSNQGAVWDSVDYELTRLSMDAPTRNYADLEAIFSESGVEPPQEYRRLADAAAELIELGPLPGQCGVVVTHGSRVVAAEILATPELLAAQWAAMVRAHLLDAPAELHGRPSASRALRFILRLATAKATQADGVGLGTERHIRTSRLVGQVLSWEDTMIHASAFALAA</sequence>
<reference evidence="2" key="1">
    <citation type="submission" date="2020-05" db="EMBL/GenBank/DDBJ databases">
        <authorList>
            <person name="Chiriac C."/>
            <person name="Salcher M."/>
            <person name="Ghai R."/>
            <person name="Kavagutti S V."/>
        </authorList>
    </citation>
    <scope>NUCLEOTIDE SEQUENCE</scope>
</reference>
<accession>A0A6J6ATF6</accession>
<dbReference type="EMBL" id="CAEZSF010000005">
    <property type="protein sequence ID" value="CAB4529901.1"/>
    <property type="molecule type" value="Genomic_DNA"/>
</dbReference>